<gene>
    <name evidence="1" type="ORF">F4W18_25425</name>
</gene>
<keyword evidence="2" id="KW-1185">Reference proteome</keyword>
<reference evidence="1 2" key="1">
    <citation type="submission" date="2019-09" db="EMBL/GenBank/DDBJ databases">
        <title>Draft genome sequence of various Type strains from the CCUG.</title>
        <authorList>
            <person name="Pineiro-Iglesias B."/>
            <person name="Tunovic T."/>
            <person name="Unosson C."/>
            <person name="Inganas E."/>
            <person name="Ohlen M."/>
            <person name="Cardew S."/>
            <person name="Jensie-Markopoulos S."/>
            <person name="Salva-Serra F."/>
            <person name="Jaen-Luchoro D."/>
            <person name="Karlsson R."/>
            <person name="Svensson-Stadler L."/>
            <person name="Chun J."/>
            <person name="Moore E."/>
        </authorList>
    </citation>
    <scope>NUCLEOTIDE SEQUENCE [LARGE SCALE GENOMIC DNA]</scope>
    <source>
        <strain evidence="1 2">CCUG 56969T</strain>
    </source>
</reference>
<proteinExistence type="predicted"/>
<sequence>MMNYSNNTNTSANYETHGRNSMVNFNEFPDGDSINQPNFAPLALQAVDLKNSSAELTFFTPMAEKVYFHYVNAFGFLQCSAADCLMCRAQIKLDSRYLFPVYDHIEGEVKVLAVPPSEKPKSLFPQIKPYVTKGGQLVSIEKNGFNYDVHATALPEYATIDEDKITAFSDSFDSGEIRLSDIYRILTDDELRDIPEIERRLRFKGVA</sequence>
<organism evidence="1 2">
    <name type="scientific">Vibrio gigantis</name>
    <dbReference type="NCBI Taxonomy" id="296199"/>
    <lineage>
        <taxon>Bacteria</taxon>
        <taxon>Pseudomonadati</taxon>
        <taxon>Pseudomonadota</taxon>
        <taxon>Gammaproteobacteria</taxon>
        <taxon>Vibrionales</taxon>
        <taxon>Vibrionaceae</taxon>
        <taxon>Vibrio</taxon>
    </lineage>
</organism>
<dbReference type="AlphaFoldDB" id="A0A5M9N1F7"/>
<name>A0A5M9N1F7_9VIBR</name>
<evidence type="ECO:0000313" key="2">
    <source>
        <dbReference type="Proteomes" id="UP000322521"/>
    </source>
</evidence>
<dbReference type="OrthoDB" id="5918404at2"/>
<dbReference type="RefSeq" id="WP_143691605.1">
    <property type="nucleotide sequence ID" value="NZ_AP025492.1"/>
</dbReference>
<protein>
    <submittedName>
        <fullName evidence="1">Uncharacterized protein</fullName>
    </submittedName>
</protein>
<evidence type="ECO:0000313" key="1">
    <source>
        <dbReference type="EMBL" id="KAA8664549.1"/>
    </source>
</evidence>
<dbReference type="Proteomes" id="UP000322521">
    <property type="component" value="Unassembled WGS sequence"/>
</dbReference>
<accession>A0A5M9N1F7</accession>
<comment type="caution">
    <text evidence="1">The sequence shown here is derived from an EMBL/GenBank/DDBJ whole genome shotgun (WGS) entry which is preliminary data.</text>
</comment>
<dbReference type="EMBL" id="VXJS01000029">
    <property type="protein sequence ID" value="KAA8664549.1"/>
    <property type="molecule type" value="Genomic_DNA"/>
</dbReference>